<dbReference type="EC" id="3.1.4.46" evidence="2"/>
<organism evidence="7 8">
    <name type="scientific">Canna indica</name>
    <name type="common">Indian-shot</name>
    <dbReference type="NCBI Taxonomy" id="4628"/>
    <lineage>
        <taxon>Eukaryota</taxon>
        <taxon>Viridiplantae</taxon>
        <taxon>Streptophyta</taxon>
        <taxon>Embryophyta</taxon>
        <taxon>Tracheophyta</taxon>
        <taxon>Spermatophyta</taxon>
        <taxon>Magnoliopsida</taxon>
        <taxon>Liliopsida</taxon>
        <taxon>Zingiberales</taxon>
        <taxon>Cannaceae</taxon>
        <taxon>Canna</taxon>
    </lineage>
</organism>
<keyword evidence="4" id="KW-0378">Hydrolase</keyword>
<dbReference type="EMBL" id="CP136891">
    <property type="protein sequence ID" value="WOK97880.1"/>
    <property type="molecule type" value="Genomic_DNA"/>
</dbReference>
<sequence length="250" mass="27818">MSNVKYSELGFLRGIAPRFTNTKTKLVFRFLDKGIRDPSTRVTYESLLHNLTFIKTFASGILVPKNYIWPVTPDNYLMPYTSIVTEAHKAGLEIYAADFANDNILSYNYSYDPLAEYLNFIDNGFFSVEGSDRARLSVARAIDDCTAAQRLVGGRDVAVSGHARRRQAVPKSPDWGSRLLALVVACSKGRRRPTALIGKLSSLVGEATAPIPSFGSGGDDSGEKEAQVRSRVRVREKMKVKVKGWSRLYR</sequence>
<gene>
    <name evidence="7" type="ORF">Cni_G06588</name>
</gene>
<evidence type="ECO:0000256" key="5">
    <source>
        <dbReference type="ARBA" id="ARBA00047512"/>
    </source>
</evidence>
<feature type="region of interest" description="Disordered" evidence="6">
    <location>
        <begin position="211"/>
        <end position="230"/>
    </location>
</feature>
<evidence type="ECO:0000256" key="4">
    <source>
        <dbReference type="ARBA" id="ARBA00022801"/>
    </source>
</evidence>
<dbReference type="Proteomes" id="UP001327560">
    <property type="component" value="Chromosome 2"/>
</dbReference>
<evidence type="ECO:0000313" key="7">
    <source>
        <dbReference type="EMBL" id="WOK97880.1"/>
    </source>
</evidence>
<evidence type="ECO:0000256" key="3">
    <source>
        <dbReference type="ARBA" id="ARBA00022798"/>
    </source>
</evidence>
<protein>
    <recommendedName>
        <fullName evidence="2">glycerophosphodiester phosphodiesterase</fullName>
        <ecNumber evidence="2">3.1.4.46</ecNumber>
    </recommendedName>
</protein>
<dbReference type="PANTHER" id="PTHR43620:SF7">
    <property type="entry name" value="GLYCEROPHOSPHODIESTER PHOSPHODIESTERASE GDPD5-RELATED"/>
    <property type="match status" value="1"/>
</dbReference>
<accession>A0AAQ3K1W5</accession>
<comment type="similarity">
    <text evidence="1">Belongs to the glycerophosphoryl diester phosphodiesterase family.</text>
</comment>
<comment type="catalytic activity">
    <reaction evidence="5">
        <text>a sn-glycero-3-phosphodiester + H2O = an alcohol + sn-glycerol 3-phosphate + H(+)</text>
        <dbReference type="Rhea" id="RHEA:12969"/>
        <dbReference type="ChEBI" id="CHEBI:15377"/>
        <dbReference type="ChEBI" id="CHEBI:15378"/>
        <dbReference type="ChEBI" id="CHEBI:30879"/>
        <dbReference type="ChEBI" id="CHEBI:57597"/>
        <dbReference type="ChEBI" id="CHEBI:83408"/>
        <dbReference type="EC" id="3.1.4.46"/>
    </reaction>
</comment>
<dbReference type="Gene3D" id="3.20.20.190">
    <property type="entry name" value="Phosphatidylinositol (PI) phosphodiesterase"/>
    <property type="match status" value="1"/>
</dbReference>
<evidence type="ECO:0000256" key="6">
    <source>
        <dbReference type="SAM" id="MobiDB-lite"/>
    </source>
</evidence>
<name>A0AAQ3K1W5_9LILI</name>
<dbReference type="GO" id="GO:0008889">
    <property type="term" value="F:glycerophosphodiester phosphodiesterase activity"/>
    <property type="evidence" value="ECO:0007669"/>
    <property type="project" value="UniProtKB-EC"/>
</dbReference>
<keyword evidence="8" id="KW-1185">Reference proteome</keyword>
<dbReference type="GO" id="GO:0006071">
    <property type="term" value="P:glycerol metabolic process"/>
    <property type="evidence" value="ECO:0007669"/>
    <property type="project" value="UniProtKB-KW"/>
</dbReference>
<feature type="compositionally biased region" description="Basic and acidic residues" evidence="6">
    <location>
        <begin position="221"/>
        <end position="230"/>
    </location>
</feature>
<dbReference type="SUPFAM" id="SSF51695">
    <property type="entry name" value="PLC-like phosphodiesterases"/>
    <property type="match status" value="1"/>
</dbReference>
<dbReference type="GO" id="GO:0006629">
    <property type="term" value="P:lipid metabolic process"/>
    <property type="evidence" value="ECO:0007669"/>
    <property type="project" value="InterPro"/>
</dbReference>
<proteinExistence type="inferred from homology"/>
<dbReference type="AlphaFoldDB" id="A0AAQ3K1W5"/>
<reference evidence="7 8" key="1">
    <citation type="submission" date="2023-10" db="EMBL/GenBank/DDBJ databases">
        <title>Chromosome-scale genome assembly provides insights into flower coloration mechanisms of Canna indica.</title>
        <authorList>
            <person name="Li C."/>
        </authorList>
    </citation>
    <scope>NUCLEOTIDE SEQUENCE [LARGE SCALE GENOMIC DNA]</scope>
    <source>
        <tissue evidence="7">Flower</tissue>
    </source>
</reference>
<evidence type="ECO:0000256" key="1">
    <source>
        <dbReference type="ARBA" id="ARBA00007277"/>
    </source>
</evidence>
<dbReference type="InterPro" id="IPR017946">
    <property type="entry name" value="PLC-like_Pdiesterase_TIM-brl"/>
</dbReference>
<dbReference type="PANTHER" id="PTHR43620">
    <property type="entry name" value="GLYCEROPHOSPHORYL DIESTER PHOSPHODIESTERASE"/>
    <property type="match status" value="1"/>
</dbReference>
<evidence type="ECO:0000313" key="8">
    <source>
        <dbReference type="Proteomes" id="UP001327560"/>
    </source>
</evidence>
<evidence type="ECO:0000256" key="2">
    <source>
        <dbReference type="ARBA" id="ARBA00012247"/>
    </source>
</evidence>
<keyword evidence="3" id="KW-0319">Glycerol metabolism</keyword>